<keyword evidence="3" id="KW-1185">Reference proteome</keyword>
<evidence type="ECO:0000313" key="3">
    <source>
        <dbReference type="Proteomes" id="UP000233551"/>
    </source>
</evidence>
<organism evidence="2 3">
    <name type="scientific">Punica granatum</name>
    <name type="common">Pomegranate</name>
    <dbReference type="NCBI Taxonomy" id="22663"/>
    <lineage>
        <taxon>Eukaryota</taxon>
        <taxon>Viridiplantae</taxon>
        <taxon>Streptophyta</taxon>
        <taxon>Embryophyta</taxon>
        <taxon>Tracheophyta</taxon>
        <taxon>Spermatophyta</taxon>
        <taxon>Magnoliopsida</taxon>
        <taxon>eudicotyledons</taxon>
        <taxon>Gunneridae</taxon>
        <taxon>Pentapetalae</taxon>
        <taxon>rosids</taxon>
        <taxon>malvids</taxon>
        <taxon>Myrtales</taxon>
        <taxon>Lythraceae</taxon>
        <taxon>Punica</taxon>
    </lineage>
</organism>
<sequence>MGLDEQFQGVRFDILRTEPLPLMNKVYQLVSEEEKQHTVARSRNVARTPEGGIEIGAFVARSGSENRGKGKKSGGQGKQSSGQWKGSGQWNGGRSAAANAAQEGTPAAPSGAVNQLSGGIRQWAGGNPNSSWVGGNSHLGWAGGNPHSGLPNAIHEGRISNSVGNSLTGLSNT</sequence>
<dbReference type="EMBL" id="PGOL01044331">
    <property type="protein sequence ID" value="PKH75777.1"/>
    <property type="molecule type" value="Genomic_DNA"/>
</dbReference>
<gene>
    <name evidence="2" type="ORF">CRG98_050038</name>
</gene>
<feature type="compositionally biased region" description="Polar residues" evidence="1">
    <location>
        <begin position="159"/>
        <end position="173"/>
    </location>
</feature>
<reference evidence="2 3" key="1">
    <citation type="submission" date="2017-11" db="EMBL/GenBank/DDBJ databases">
        <title>De-novo sequencing of pomegranate (Punica granatum L.) genome.</title>
        <authorList>
            <person name="Akparov Z."/>
            <person name="Amiraslanov A."/>
            <person name="Hajiyeva S."/>
            <person name="Abbasov M."/>
            <person name="Kaur K."/>
            <person name="Hamwieh A."/>
            <person name="Solovyev V."/>
            <person name="Salamov A."/>
            <person name="Braich B."/>
            <person name="Kosarev P."/>
            <person name="Mahmoud A."/>
            <person name="Hajiyev E."/>
            <person name="Babayeva S."/>
            <person name="Izzatullayeva V."/>
            <person name="Mammadov A."/>
            <person name="Mammadov A."/>
            <person name="Sharifova S."/>
            <person name="Ojaghi J."/>
            <person name="Eynullazada K."/>
            <person name="Bayramov B."/>
            <person name="Abdulazimova A."/>
            <person name="Shahmuradov I."/>
        </authorList>
    </citation>
    <scope>NUCLEOTIDE SEQUENCE [LARGE SCALE GENOMIC DNA]</scope>
    <source>
        <strain evidence="3">cv. AG2017</strain>
        <tissue evidence="2">Leaf</tissue>
    </source>
</reference>
<evidence type="ECO:0000313" key="2">
    <source>
        <dbReference type="EMBL" id="PKH75777.1"/>
    </source>
</evidence>
<accession>A0A2I0GTA1</accession>
<dbReference type="Proteomes" id="UP000233551">
    <property type="component" value="Unassembled WGS sequence"/>
</dbReference>
<proteinExistence type="predicted"/>
<comment type="caution">
    <text evidence="2">The sequence shown here is derived from an EMBL/GenBank/DDBJ whole genome shotgun (WGS) entry which is preliminary data.</text>
</comment>
<name>A0A2I0GTA1_PUNGR</name>
<feature type="compositionally biased region" description="Low complexity" evidence="1">
    <location>
        <begin position="78"/>
        <end position="88"/>
    </location>
</feature>
<evidence type="ECO:0000256" key="1">
    <source>
        <dbReference type="SAM" id="MobiDB-lite"/>
    </source>
</evidence>
<protein>
    <submittedName>
        <fullName evidence="2">Uncharacterized protein</fullName>
    </submittedName>
</protein>
<dbReference type="AlphaFoldDB" id="A0A2I0GTA1"/>
<feature type="region of interest" description="Disordered" evidence="1">
    <location>
        <begin position="58"/>
        <end position="173"/>
    </location>
</feature>